<reference evidence="2 3" key="1">
    <citation type="submission" date="2016-03" db="EMBL/GenBank/DDBJ databases">
        <authorList>
            <person name="Ploux O."/>
        </authorList>
    </citation>
    <scope>NUCLEOTIDE SEQUENCE [LARGE SCALE GENOMIC DNA]</scope>
    <source>
        <strain evidence="2 3">UAMH 11012</strain>
    </source>
</reference>
<sequence>MQPSFLHSDIPRDGSATSSNQRTWPLEKRAVKILAAILPHARTKLFAPDEAGRARMFILKRTPTTESTLSARPWVGSERGSSSVRNSVKASHSQPQQAQAHQAQHDFPSLPPAIPTVEATEPAKETDGSIPGALERGMEDIFDDERPNHNTPTAVVDSKLEIISPPPDSNPKPPFMPATCLLAIDDADGSSHITSSQPCHVFIPKPSQLLVRSISSSGHARPDPVTGTTFALLTSDCRWSSSAEDELQASGNDNREPSGYWSAREARAVLNVKDKH</sequence>
<feature type="compositionally biased region" description="Low complexity" evidence="1">
    <location>
        <begin position="90"/>
        <end position="102"/>
    </location>
</feature>
<dbReference type="EMBL" id="FJOG01000002">
    <property type="protein sequence ID" value="CZR52013.1"/>
    <property type="molecule type" value="Genomic_DNA"/>
</dbReference>
<accession>A0A1L7WGY8</accession>
<evidence type="ECO:0000313" key="2">
    <source>
        <dbReference type="EMBL" id="CZR52013.1"/>
    </source>
</evidence>
<organism evidence="2 3">
    <name type="scientific">Phialocephala subalpina</name>
    <dbReference type="NCBI Taxonomy" id="576137"/>
    <lineage>
        <taxon>Eukaryota</taxon>
        <taxon>Fungi</taxon>
        <taxon>Dikarya</taxon>
        <taxon>Ascomycota</taxon>
        <taxon>Pezizomycotina</taxon>
        <taxon>Leotiomycetes</taxon>
        <taxon>Helotiales</taxon>
        <taxon>Mollisiaceae</taxon>
        <taxon>Phialocephala</taxon>
        <taxon>Phialocephala fortinii species complex</taxon>
    </lineage>
</organism>
<protein>
    <submittedName>
        <fullName evidence="2">Uncharacterized protein</fullName>
    </submittedName>
</protein>
<dbReference type="Proteomes" id="UP000184330">
    <property type="component" value="Unassembled WGS sequence"/>
</dbReference>
<feature type="region of interest" description="Disordered" evidence="1">
    <location>
        <begin position="1"/>
        <end position="23"/>
    </location>
</feature>
<gene>
    <name evidence="2" type="ORF">PAC_01890</name>
</gene>
<dbReference type="AlphaFoldDB" id="A0A1L7WGY8"/>
<evidence type="ECO:0000256" key="1">
    <source>
        <dbReference type="SAM" id="MobiDB-lite"/>
    </source>
</evidence>
<name>A0A1L7WGY8_9HELO</name>
<feature type="region of interest" description="Disordered" evidence="1">
    <location>
        <begin position="66"/>
        <end position="115"/>
    </location>
</feature>
<proteinExistence type="predicted"/>
<keyword evidence="3" id="KW-1185">Reference proteome</keyword>
<evidence type="ECO:0000313" key="3">
    <source>
        <dbReference type="Proteomes" id="UP000184330"/>
    </source>
</evidence>
<feature type="compositionally biased region" description="Polar residues" evidence="1">
    <location>
        <begin position="79"/>
        <end position="89"/>
    </location>
</feature>